<dbReference type="Pfam" id="PF00359">
    <property type="entry name" value="PTS_EIIA_2"/>
    <property type="match status" value="1"/>
</dbReference>
<dbReference type="InterPro" id="IPR051541">
    <property type="entry name" value="PTS_SugarTrans_NitroReg"/>
</dbReference>
<dbReference type="SUPFAM" id="SSF55804">
    <property type="entry name" value="Phoshotransferase/anion transport protein"/>
    <property type="match status" value="1"/>
</dbReference>
<evidence type="ECO:0000313" key="3">
    <source>
        <dbReference type="Proteomes" id="UP000216207"/>
    </source>
</evidence>
<dbReference type="AlphaFoldDB" id="A0A268P0A5"/>
<sequence length="171" mass="18608">MSSSLKLKGVREMSNALLDRDLILLNQTCQTVEEVLETIAAPMQAKQFAKETYADGLKEREQTFATGIPTEPFGVAIPHTDASYVLESKIGLLTLKEPVSFGVMGSENDQIDVKVVLLLGLADGSAHLKALQTIVERIQDAHFVKKLASVQEKDEALALLDASITKQLEGE</sequence>
<reference evidence="2 3" key="1">
    <citation type="submission" date="2017-07" db="EMBL/GenBank/DDBJ databases">
        <title>Isolation and whole genome analysis of endospore-forming bacteria from heroin.</title>
        <authorList>
            <person name="Kalinowski J."/>
            <person name="Ahrens B."/>
            <person name="Al-Dilaimi A."/>
            <person name="Winkler A."/>
            <person name="Wibberg D."/>
            <person name="Schleenbecker U."/>
            <person name="Ruckert C."/>
            <person name="Wolfel R."/>
            <person name="Grass G."/>
        </authorList>
    </citation>
    <scope>NUCLEOTIDE SEQUENCE [LARGE SCALE GENOMIC DNA]</scope>
    <source>
        <strain evidence="2 3">7539</strain>
    </source>
</reference>
<dbReference type="Gene3D" id="3.40.930.10">
    <property type="entry name" value="Mannitol-specific EII, Chain A"/>
    <property type="match status" value="1"/>
</dbReference>
<feature type="domain" description="PTS EIIA type-2" evidence="1">
    <location>
        <begin position="16"/>
        <end position="163"/>
    </location>
</feature>
<dbReference type="PROSITE" id="PS51094">
    <property type="entry name" value="PTS_EIIA_TYPE_2"/>
    <property type="match status" value="1"/>
</dbReference>
<accession>A0A268P0A5</accession>
<dbReference type="EMBL" id="NPCC01000011">
    <property type="protein sequence ID" value="PAE89128.1"/>
    <property type="molecule type" value="Genomic_DNA"/>
</dbReference>
<dbReference type="Proteomes" id="UP000216207">
    <property type="component" value="Unassembled WGS sequence"/>
</dbReference>
<comment type="caution">
    <text evidence="2">The sequence shown here is derived from an EMBL/GenBank/DDBJ whole genome shotgun (WGS) entry which is preliminary data.</text>
</comment>
<dbReference type="PANTHER" id="PTHR47738:SF3">
    <property type="entry name" value="PHOSPHOTRANSFERASE SYSTEM MANNITOL_FRUCTOSE-SPECIFIC IIA DOMAIN CONTAINING PROTEIN"/>
    <property type="match status" value="1"/>
</dbReference>
<evidence type="ECO:0000313" key="2">
    <source>
        <dbReference type="EMBL" id="PAE89128.1"/>
    </source>
</evidence>
<gene>
    <name evidence="2" type="ORF">CHH72_09820</name>
</gene>
<proteinExistence type="predicted"/>
<dbReference type="InterPro" id="IPR002178">
    <property type="entry name" value="PTS_EIIA_type-2_dom"/>
</dbReference>
<organism evidence="2 3">
    <name type="scientific">Shouchella clausii</name>
    <name type="common">Alkalihalobacillus clausii</name>
    <dbReference type="NCBI Taxonomy" id="79880"/>
    <lineage>
        <taxon>Bacteria</taxon>
        <taxon>Bacillati</taxon>
        <taxon>Bacillota</taxon>
        <taxon>Bacilli</taxon>
        <taxon>Bacillales</taxon>
        <taxon>Bacillaceae</taxon>
        <taxon>Shouchella</taxon>
    </lineage>
</organism>
<dbReference type="InterPro" id="IPR016152">
    <property type="entry name" value="PTrfase/Anion_transptr"/>
</dbReference>
<evidence type="ECO:0000259" key="1">
    <source>
        <dbReference type="PROSITE" id="PS51094"/>
    </source>
</evidence>
<dbReference type="CDD" id="cd00211">
    <property type="entry name" value="PTS_IIA_fru"/>
    <property type="match status" value="1"/>
</dbReference>
<protein>
    <recommendedName>
        <fullName evidence="1">PTS EIIA type-2 domain-containing protein</fullName>
    </recommendedName>
</protein>
<name>A0A268P0A5_SHOCL</name>
<dbReference type="PANTHER" id="PTHR47738">
    <property type="entry name" value="PTS SYSTEM FRUCTOSE-LIKE EIIA COMPONENT-RELATED"/>
    <property type="match status" value="1"/>
</dbReference>